<protein>
    <recommendedName>
        <fullName evidence="2">Phosphoribosylanthranilate isomerase</fullName>
    </recommendedName>
</protein>
<reference evidence="1" key="1">
    <citation type="journal article" date="2014" name="Front. Microbiol.">
        <title>High frequency of phylogenetically diverse reductive dehalogenase-homologous genes in deep subseafloor sedimentary metagenomes.</title>
        <authorList>
            <person name="Kawai M."/>
            <person name="Futagami T."/>
            <person name="Toyoda A."/>
            <person name="Takaki Y."/>
            <person name="Nishi S."/>
            <person name="Hori S."/>
            <person name="Arai W."/>
            <person name="Tsubouchi T."/>
            <person name="Morono Y."/>
            <person name="Uchiyama I."/>
            <person name="Ito T."/>
            <person name="Fujiyama A."/>
            <person name="Inagaki F."/>
            <person name="Takami H."/>
        </authorList>
    </citation>
    <scope>NUCLEOTIDE SEQUENCE</scope>
    <source>
        <strain evidence="1">Expedition CK06-06</strain>
    </source>
</reference>
<feature type="non-terminal residue" evidence="1">
    <location>
        <position position="33"/>
    </location>
</feature>
<proteinExistence type="predicted"/>
<evidence type="ECO:0008006" key="2">
    <source>
        <dbReference type="Google" id="ProtNLM"/>
    </source>
</evidence>
<name>X1EL97_9ZZZZ</name>
<evidence type="ECO:0000313" key="1">
    <source>
        <dbReference type="EMBL" id="GAH33362.1"/>
    </source>
</evidence>
<dbReference type="EMBL" id="BARU01011796">
    <property type="protein sequence ID" value="GAH33362.1"/>
    <property type="molecule type" value="Genomic_DNA"/>
</dbReference>
<sequence length="33" mass="3609">MIVQIYEVSDPIEAKKLTDLGVDYIGVLVGKSD</sequence>
<dbReference type="AlphaFoldDB" id="X1EL97"/>
<accession>X1EL97</accession>
<comment type="caution">
    <text evidence="1">The sequence shown here is derived from an EMBL/GenBank/DDBJ whole genome shotgun (WGS) entry which is preliminary data.</text>
</comment>
<gene>
    <name evidence="1" type="ORF">S03H2_22027</name>
</gene>
<organism evidence="1">
    <name type="scientific">marine sediment metagenome</name>
    <dbReference type="NCBI Taxonomy" id="412755"/>
    <lineage>
        <taxon>unclassified sequences</taxon>
        <taxon>metagenomes</taxon>
        <taxon>ecological metagenomes</taxon>
    </lineage>
</organism>